<comment type="similarity">
    <text evidence="3">Belongs to the class-I pyridoxal-phosphate-dependent aminotransferase family.</text>
</comment>
<dbReference type="InterPro" id="IPR004838">
    <property type="entry name" value="NHTrfase_class1_PyrdxlP-BS"/>
</dbReference>
<comment type="cofactor">
    <cofactor evidence="1 3">
        <name>pyridoxal 5'-phosphate</name>
        <dbReference type="ChEBI" id="CHEBI:597326"/>
    </cofactor>
</comment>
<keyword evidence="6" id="KW-1185">Reference proteome</keyword>
<dbReference type="SUPFAM" id="SSF53383">
    <property type="entry name" value="PLP-dependent transferases"/>
    <property type="match status" value="1"/>
</dbReference>
<protein>
    <recommendedName>
        <fullName evidence="3">Aminotransferase</fullName>
        <ecNumber evidence="3">2.6.1.-</ecNumber>
    </recommendedName>
</protein>
<dbReference type="EC" id="2.6.1.-" evidence="3"/>
<dbReference type="InterPro" id="IPR015422">
    <property type="entry name" value="PyrdxlP-dep_Trfase_small"/>
</dbReference>
<dbReference type="EMBL" id="FVZE01000001">
    <property type="protein sequence ID" value="SLJ88714.1"/>
    <property type="molecule type" value="Genomic_DNA"/>
</dbReference>
<evidence type="ECO:0000259" key="4">
    <source>
        <dbReference type="Pfam" id="PF00155"/>
    </source>
</evidence>
<evidence type="ECO:0000313" key="6">
    <source>
        <dbReference type="Proteomes" id="UP000190989"/>
    </source>
</evidence>
<evidence type="ECO:0000256" key="2">
    <source>
        <dbReference type="ARBA" id="ARBA00022898"/>
    </source>
</evidence>
<dbReference type="InterPro" id="IPR015421">
    <property type="entry name" value="PyrdxlP-dep_Trfase_major"/>
</dbReference>
<dbReference type="Pfam" id="PF00155">
    <property type="entry name" value="Aminotran_1_2"/>
    <property type="match status" value="1"/>
</dbReference>
<sequence>MSALQTVRHGGRLHEACRRYGGRPQDWLDLSTGINPEPWPAASLPATDWSRLPEPDALSELEARAAAHFGVAPVHCCAIGGSELAIRLVARLLDLPGCSLQPAYGSHEEAFAGPPANFAEVPEQPTALIFANPNNPDGRLRQGQDILVWSDRLTAKGSWLVVDEAYADCDPAESVAPQVQDGRQLIVLRSFGKFFGLAGLRLGFVLGPSDLIAALREAIGDWPVHAAGLAIGAAAYGDAAWIAGTRLALFDRARALDTVLTGHGLKPGGACPLFRLVETRSAETLFRHLAQNRILVRPFERHPDWLRIGVPASLRDLRRLDRVLPHG</sequence>
<keyword evidence="2" id="KW-0663">Pyridoxal phosphate</keyword>
<accession>A0A1U6GYV5</accession>
<name>A0A1U6GYV5_9SPHN</name>
<dbReference type="STRING" id="428990.SAMN06295987_101857"/>
<dbReference type="PANTHER" id="PTHR42885:SF1">
    <property type="entry name" value="THREONINE-PHOSPHATE DECARBOXYLASE"/>
    <property type="match status" value="1"/>
</dbReference>
<evidence type="ECO:0000256" key="1">
    <source>
        <dbReference type="ARBA" id="ARBA00001933"/>
    </source>
</evidence>
<dbReference type="InterPro" id="IPR004839">
    <property type="entry name" value="Aminotransferase_I/II_large"/>
</dbReference>
<feature type="domain" description="Aminotransferase class I/classII large" evidence="4">
    <location>
        <begin position="48"/>
        <end position="314"/>
    </location>
</feature>
<dbReference type="RefSeq" id="WP_079729546.1">
    <property type="nucleotide sequence ID" value="NZ_FVZE01000001.1"/>
</dbReference>
<dbReference type="CDD" id="cd00609">
    <property type="entry name" value="AAT_like"/>
    <property type="match status" value="1"/>
</dbReference>
<dbReference type="PANTHER" id="PTHR42885">
    <property type="entry name" value="HISTIDINOL-PHOSPHATE AMINOTRANSFERASE-RELATED"/>
    <property type="match status" value="1"/>
</dbReference>
<evidence type="ECO:0000313" key="5">
    <source>
        <dbReference type="EMBL" id="SLJ88714.1"/>
    </source>
</evidence>
<organism evidence="5 6">
    <name type="scientific">Novosphingobium mathurense</name>
    <dbReference type="NCBI Taxonomy" id="428990"/>
    <lineage>
        <taxon>Bacteria</taxon>
        <taxon>Pseudomonadati</taxon>
        <taxon>Pseudomonadota</taxon>
        <taxon>Alphaproteobacteria</taxon>
        <taxon>Sphingomonadales</taxon>
        <taxon>Sphingomonadaceae</taxon>
        <taxon>Novosphingobium</taxon>
    </lineage>
</organism>
<gene>
    <name evidence="5" type="ORF">SAMN06295987_101857</name>
</gene>
<dbReference type="GO" id="GO:0030170">
    <property type="term" value="F:pyridoxal phosphate binding"/>
    <property type="evidence" value="ECO:0007669"/>
    <property type="project" value="InterPro"/>
</dbReference>
<dbReference type="Gene3D" id="3.40.640.10">
    <property type="entry name" value="Type I PLP-dependent aspartate aminotransferase-like (Major domain)"/>
    <property type="match status" value="1"/>
</dbReference>
<dbReference type="GO" id="GO:0008483">
    <property type="term" value="F:transaminase activity"/>
    <property type="evidence" value="ECO:0007669"/>
    <property type="project" value="UniProtKB-KW"/>
</dbReference>
<dbReference type="Gene3D" id="3.90.1150.10">
    <property type="entry name" value="Aspartate Aminotransferase, domain 1"/>
    <property type="match status" value="1"/>
</dbReference>
<dbReference type="Proteomes" id="UP000190989">
    <property type="component" value="Unassembled WGS sequence"/>
</dbReference>
<keyword evidence="3" id="KW-0808">Transferase</keyword>
<dbReference type="PROSITE" id="PS00105">
    <property type="entry name" value="AA_TRANSFER_CLASS_1"/>
    <property type="match status" value="1"/>
</dbReference>
<reference evidence="6" key="1">
    <citation type="submission" date="2017-02" db="EMBL/GenBank/DDBJ databases">
        <authorList>
            <person name="Varghese N."/>
            <person name="Submissions S."/>
        </authorList>
    </citation>
    <scope>NUCLEOTIDE SEQUENCE [LARGE SCALE GENOMIC DNA]</scope>
    <source>
        <strain evidence="6">SM117</strain>
    </source>
</reference>
<dbReference type="InterPro" id="IPR015424">
    <property type="entry name" value="PyrdxlP-dep_Trfase"/>
</dbReference>
<dbReference type="AlphaFoldDB" id="A0A1U6GYV5"/>
<proteinExistence type="inferred from homology"/>
<keyword evidence="3" id="KW-0032">Aminotransferase</keyword>
<evidence type="ECO:0000256" key="3">
    <source>
        <dbReference type="RuleBase" id="RU000481"/>
    </source>
</evidence>